<evidence type="ECO:0000256" key="4">
    <source>
        <dbReference type="ARBA" id="ARBA00022679"/>
    </source>
</evidence>
<keyword evidence="6" id="KW-0732">Signal</keyword>
<evidence type="ECO:0000256" key="1">
    <source>
        <dbReference type="ARBA" id="ARBA00004251"/>
    </source>
</evidence>
<evidence type="ECO:0000256" key="15">
    <source>
        <dbReference type="ARBA" id="ARBA00023180"/>
    </source>
</evidence>
<dbReference type="GO" id="GO:0005524">
    <property type="term" value="F:ATP binding"/>
    <property type="evidence" value="ECO:0007669"/>
    <property type="project" value="UniProtKB-KW"/>
</dbReference>
<evidence type="ECO:0000256" key="12">
    <source>
        <dbReference type="ARBA" id="ARBA00023137"/>
    </source>
</evidence>
<dbReference type="AlphaFoldDB" id="A0A6C0F715"/>
<evidence type="ECO:0000256" key="9">
    <source>
        <dbReference type="ARBA" id="ARBA00022840"/>
    </source>
</evidence>
<keyword evidence="5" id="KW-0812">Transmembrane</keyword>
<evidence type="ECO:0000256" key="14">
    <source>
        <dbReference type="ARBA" id="ARBA00023170"/>
    </source>
</evidence>
<keyword evidence="11" id="KW-0472">Membrane</keyword>
<reference evidence="17" key="1">
    <citation type="journal article" date="2020" name="Nature">
        <title>Giant virus diversity and host interactions through global metagenomics.</title>
        <authorList>
            <person name="Schulz F."/>
            <person name="Roux S."/>
            <person name="Paez-Espino D."/>
            <person name="Jungbluth S."/>
            <person name="Walsh D.A."/>
            <person name="Denef V.J."/>
            <person name="McMahon K.D."/>
            <person name="Konstantinidis K.T."/>
            <person name="Eloe-Fadrosh E.A."/>
            <person name="Kyrpides N.C."/>
            <person name="Woyke T."/>
        </authorList>
    </citation>
    <scope>NUCLEOTIDE SEQUENCE</scope>
    <source>
        <strain evidence="17">GVMAG-S-ERX555997-44</strain>
    </source>
</reference>
<evidence type="ECO:0000313" key="17">
    <source>
        <dbReference type="EMBL" id="QHT37647.1"/>
    </source>
</evidence>
<comment type="subcellular location">
    <subcellularLocation>
        <location evidence="1">Cell membrane</location>
        <topology evidence="1">Single-pass type I membrane protein</topology>
    </subcellularLocation>
</comment>
<protein>
    <recommendedName>
        <fullName evidence="2">receptor protein-tyrosine kinase</fullName>
        <ecNumber evidence="2">2.7.10.1</ecNumber>
    </recommendedName>
</protein>
<evidence type="ECO:0000256" key="10">
    <source>
        <dbReference type="ARBA" id="ARBA00022989"/>
    </source>
</evidence>
<evidence type="ECO:0000256" key="8">
    <source>
        <dbReference type="ARBA" id="ARBA00022777"/>
    </source>
</evidence>
<evidence type="ECO:0000256" key="11">
    <source>
        <dbReference type="ARBA" id="ARBA00023136"/>
    </source>
</evidence>
<proteinExistence type="predicted"/>
<keyword evidence="7" id="KW-0547">Nucleotide-binding</keyword>
<keyword evidence="10" id="KW-1133">Transmembrane helix</keyword>
<dbReference type="Pfam" id="PF12810">
    <property type="entry name" value="ALK_LTK_GRD"/>
    <property type="match status" value="1"/>
</dbReference>
<keyword evidence="4" id="KW-0808">Transferase</keyword>
<dbReference type="PANTHER" id="PTHR31535:SF3">
    <property type="entry name" value="REGULATORY PROTEIN ZESTE"/>
    <property type="match status" value="1"/>
</dbReference>
<dbReference type="GO" id="GO:0005886">
    <property type="term" value="C:plasma membrane"/>
    <property type="evidence" value="ECO:0007669"/>
    <property type="project" value="UniProtKB-SubCell"/>
</dbReference>
<organism evidence="17">
    <name type="scientific">viral metagenome</name>
    <dbReference type="NCBI Taxonomy" id="1070528"/>
    <lineage>
        <taxon>unclassified sequences</taxon>
        <taxon>metagenomes</taxon>
        <taxon>organismal metagenomes</taxon>
    </lineage>
</organism>
<feature type="domain" description="ALK/LTK-like glycine-rich" evidence="16">
    <location>
        <begin position="127"/>
        <end position="340"/>
    </location>
</feature>
<dbReference type="EMBL" id="MN738803">
    <property type="protein sequence ID" value="QHT37647.1"/>
    <property type="molecule type" value="Genomic_DNA"/>
</dbReference>
<name>A0A6C0F715_9ZZZZ</name>
<evidence type="ECO:0000256" key="7">
    <source>
        <dbReference type="ARBA" id="ARBA00022741"/>
    </source>
</evidence>
<dbReference type="InterPro" id="IPR055163">
    <property type="entry name" value="ALK/LTK-like_GRD"/>
</dbReference>
<accession>A0A6C0F715</accession>
<keyword evidence="3" id="KW-1003">Cell membrane</keyword>
<evidence type="ECO:0000256" key="3">
    <source>
        <dbReference type="ARBA" id="ARBA00022475"/>
    </source>
</evidence>
<keyword evidence="9" id="KW-0067">ATP-binding</keyword>
<evidence type="ECO:0000256" key="5">
    <source>
        <dbReference type="ARBA" id="ARBA00022692"/>
    </source>
</evidence>
<evidence type="ECO:0000256" key="2">
    <source>
        <dbReference type="ARBA" id="ARBA00011902"/>
    </source>
</evidence>
<evidence type="ECO:0000256" key="6">
    <source>
        <dbReference type="ARBA" id="ARBA00022729"/>
    </source>
</evidence>
<keyword evidence="13" id="KW-1015">Disulfide bond</keyword>
<evidence type="ECO:0000256" key="13">
    <source>
        <dbReference type="ARBA" id="ARBA00023157"/>
    </source>
</evidence>
<dbReference type="GO" id="GO:0004714">
    <property type="term" value="F:transmembrane receptor protein tyrosine kinase activity"/>
    <property type="evidence" value="ECO:0007669"/>
    <property type="project" value="UniProtKB-EC"/>
</dbReference>
<keyword evidence="15" id="KW-0325">Glycoprotein</keyword>
<keyword evidence="8" id="KW-0418">Kinase</keyword>
<dbReference type="EC" id="2.7.10.1" evidence="2"/>
<evidence type="ECO:0000259" key="16">
    <source>
        <dbReference type="Pfam" id="PF12810"/>
    </source>
</evidence>
<keyword evidence="12" id="KW-0829">Tyrosine-protein kinase</keyword>
<keyword evidence="14" id="KW-0675">Receptor</keyword>
<dbReference type="PANTHER" id="PTHR31535">
    <property type="match status" value="1"/>
</dbReference>
<sequence>MSTIGTTNIKFSEIYNVINDNDHNGTDNIAISDFRGTDYYVGGAVPNTGAISIGTHFKNKNFQLAFSSHTFKSCGASKLETSGSSTGGRRYGPTLAECRAEYTPTWVDDDANFNIVTPGIQEWTVPETGIYKIIAKGAAGGYAGKSTSKEGGFGAVIEGNFSLIMNQKIQILVGQLGETYRDIYNIAGGGGGGGTFVVKKNSGGLSSTTINDVLIVAGGGGGSNHHGSDQTTPDMNAILGNTTSTVGGSTVSYGSGGGGGLIGNGIGAGKGYSFIGGGVGGIGGHSNNTLNYRNYGGFGGGGGNGAHAGGGGGGMSGGSTTQFQNYQGGYGGGSYNTGTSQSAIVNTTVADGEVTITLITNLYVFSSHTFKSCGASKLETSGSLTGGRRYGPTLAECRAEYTPTWVDDDANFNIVTPGIQEWTVPETGIYKIIAKGAAGGYAGKSTSKEGGFGAVIEGNFSLIMNQKIQILVGQLGETYRDIYNIAGGGGGGGTFVVKKNSGGLSSTTINDVLIVAGGGGGSNHHGSDQTTPDMNAILGNTTSTVGGSTVSYGSGGGGGLIGNGIGAGKGYSFIGGGVGGIGGHSNNTLNYRNYGGFGGGGGNGAHAGGGGGGMSGGSTTQFQNYQGGYGGGSYNTGTSQSAIVNTTVADGEVIITLIESGNLPGDISVIQNYGAHDIAYINCTSVTDFNNRTFLGYISKFGVTGTSTNNDSTQWQNGYSGTSATPISYDAKPLKSGNDYFLDNGDYGLRFIHGDGSADGPDWCVIDFGPLNNGDFDGLYQNTKGRFFGGENTASGGGGGIYTSSSNKGMLWGFNNSDGWKLLYQLPLGVRDSNYNKSTGKWFTSGGTYVTSGDGKRAEYDTMVLTHVGFSVGTP</sequence>